<accession>A0ABM7QPJ1</accession>
<dbReference type="InterPro" id="IPR012296">
    <property type="entry name" value="Nuclease_put_TT1808"/>
</dbReference>
<dbReference type="Gene3D" id="3.90.1570.10">
    <property type="entry name" value="tt1808, chain A"/>
    <property type="match status" value="1"/>
</dbReference>
<keyword evidence="3" id="KW-1185">Reference proteome</keyword>
<dbReference type="PANTHER" id="PTHR36558:SF1">
    <property type="entry name" value="RESTRICTION ENDONUCLEASE DOMAIN-CONTAINING PROTEIN-RELATED"/>
    <property type="match status" value="1"/>
</dbReference>
<sequence length="186" mass="21465">MHAQSAIEYYSVEDYRHWEGDWELIGGIPLAMSPSPAIEHQRLGARILRRLAEALDDCPHCEALYEIDVEFSRDTVVRPDVLVICFEPVGERLTRAPDLIFEILSPATARRDEHTKFQLYRDEGVRWYVLVDPAAARAKVYRLVEDEYRKVGDFRTESCQFELSNCMITFDFGRLWTGGGATSEKF</sequence>
<dbReference type="PANTHER" id="PTHR36558">
    <property type="entry name" value="GLR1098 PROTEIN"/>
    <property type="match status" value="1"/>
</dbReference>
<dbReference type="CDD" id="cd06260">
    <property type="entry name" value="DUF820-like"/>
    <property type="match status" value="1"/>
</dbReference>
<dbReference type="Pfam" id="PF05685">
    <property type="entry name" value="Uma2"/>
    <property type="match status" value="1"/>
</dbReference>
<organism evidence="2 3">
    <name type="scientific">Allochromatium tepidum</name>
    <dbReference type="NCBI Taxonomy" id="553982"/>
    <lineage>
        <taxon>Bacteria</taxon>
        <taxon>Pseudomonadati</taxon>
        <taxon>Pseudomonadota</taxon>
        <taxon>Gammaproteobacteria</taxon>
        <taxon>Chromatiales</taxon>
        <taxon>Chromatiaceae</taxon>
        <taxon>Allochromatium</taxon>
    </lineage>
</organism>
<dbReference type="SUPFAM" id="SSF52980">
    <property type="entry name" value="Restriction endonuclease-like"/>
    <property type="match status" value="1"/>
</dbReference>
<dbReference type="InterPro" id="IPR008538">
    <property type="entry name" value="Uma2"/>
</dbReference>
<dbReference type="Proteomes" id="UP000680679">
    <property type="component" value="Chromosome"/>
</dbReference>
<feature type="domain" description="Putative restriction endonuclease" evidence="1">
    <location>
        <begin position="12"/>
        <end position="153"/>
    </location>
</feature>
<evidence type="ECO:0000313" key="2">
    <source>
        <dbReference type="EMBL" id="BCU07868.1"/>
    </source>
</evidence>
<protein>
    <recommendedName>
        <fullName evidence="1">Putative restriction endonuclease domain-containing protein</fullName>
    </recommendedName>
</protein>
<dbReference type="EMBL" id="AP024563">
    <property type="protein sequence ID" value="BCU07868.1"/>
    <property type="molecule type" value="Genomic_DNA"/>
</dbReference>
<dbReference type="InterPro" id="IPR011335">
    <property type="entry name" value="Restrct_endonuc-II-like"/>
</dbReference>
<evidence type="ECO:0000259" key="1">
    <source>
        <dbReference type="Pfam" id="PF05685"/>
    </source>
</evidence>
<reference evidence="2 3" key="1">
    <citation type="submission" date="2021-04" db="EMBL/GenBank/DDBJ databases">
        <title>Complete genome sequencing of Allochromatium tepidum strain NZ.</title>
        <authorList>
            <person name="Tsukatani Y."/>
            <person name="Mori H."/>
        </authorList>
    </citation>
    <scope>NUCLEOTIDE SEQUENCE [LARGE SCALE GENOMIC DNA]</scope>
    <source>
        <strain evidence="2 3">NZ</strain>
    </source>
</reference>
<name>A0ABM7QPJ1_9GAMM</name>
<proteinExistence type="predicted"/>
<evidence type="ECO:0000313" key="3">
    <source>
        <dbReference type="Proteomes" id="UP000680679"/>
    </source>
</evidence>
<gene>
    <name evidence="2" type="ORF">Atep_25450</name>
</gene>
<dbReference type="RefSeq" id="WP_213378926.1">
    <property type="nucleotide sequence ID" value="NZ_AP024563.1"/>
</dbReference>